<dbReference type="SUPFAM" id="SSF57701">
    <property type="entry name" value="Zn2/Cys6 DNA-binding domain"/>
    <property type="match status" value="1"/>
</dbReference>
<feature type="region of interest" description="Disordered" evidence="6">
    <location>
        <begin position="1"/>
        <end position="41"/>
    </location>
</feature>
<feature type="domain" description="Zn(2)-C6 fungal-type" evidence="7">
    <location>
        <begin position="49"/>
        <end position="77"/>
    </location>
</feature>
<proteinExistence type="predicted"/>
<reference evidence="8" key="1">
    <citation type="submission" date="2022-11" db="EMBL/GenBank/DDBJ databases">
        <authorList>
            <person name="Petersen C."/>
        </authorList>
    </citation>
    <scope>NUCLEOTIDE SEQUENCE</scope>
    <source>
        <strain evidence="8">IBT 29864</strain>
    </source>
</reference>
<dbReference type="InterPro" id="IPR001138">
    <property type="entry name" value="Zn2Cys6_DnaBD"/>
</dbReference>
<feature type="compositionally biased region" description="Polar residues" evidence="6">
    <location>
        <begin position="109"/>
        <end position="123"/>
    </location>
</feature>
<dbReference type="PANTHER" id="PTHR47785">
    <property type="entry name" value="ZN(II)2CYS6 TRANSCRIPTION FACTOR (EUROFUNG)-RELATED-RELATED"/>
    <property type="match status" value="1"/>
</dbReference>
<dbReference type="InterPro" id="IPR053181">
    <property type="entry name" value="EcdB-like_regulator"/>
</dbReference>
<evidence type="ECO:0000256" key="6">
    <source>
        <dbReference type="SAM" id="MobiDB-lite"/>
    </source>
</evidence>
<dbReference type="PROSITE" id="PS50048">
    <property type="entry name" value="ZN2_CY6_FUNGAL_2"/>
    <property type="match status" value="1"/>
</dbReference>
<gene>
    <name evidence="8" type="ORF">N7496_007994</name>
</gene>
<evidence type="ECO:0000313" key="8">
    <source>
        <dbReference type="EMBL" id="KAJ5368234.1"/>
    </source>
</evidence>
<keyword evidence="9" id="KW-1185">Reference proteome</keyword>
<feature type="region of interest" description="Disordered" evidence="6">
    <location>
        <begin position="582"/>
        <end position="602"/>
    </location>
</feature>
<dbReference type="RefSeq" id="XP_056552976.1">
    <property type="nucleotide sequence ID" value="XM_056700913.1"/>
</dbReference>
<evidence type="ECO:0000313" key="9">
    <source>
        <dbReference type="Proteomes" id="UP001147782"/>
    </source>
</evidence>
<feature type="compositionally biased region" description="Low complexity" evidence="6">
    <location>
        <begin position="582"/>
        <end position="594"/>
    </location>
</feature>
<evidence type="ECO:0000256" key="5">
    <source>
        <dbReference type="ARBA" id="ARBA00023242"/>
    </source>
</evidence>
<dbReference type="GO" id="GO:0006351">
    <property type="term" value="P:DNA-templated transcription"/>
    <property type="evidence" value="ECO:0007669"/>
    <property type="project" value="InterPro"/>
</dbReference>
<dbReference type="AlphaFoldDB" id="A0A9W9RZH3"/>
<dbReference type="SMART" id="SM00066">
    <property type="entry name" value="GAL4"/>
    <property type="match status" value="1"/>
</dbReference>
<feature type="region of interest" description="Disordered" evidence="6">
    <location>
        <begin position="109"/>
        <end position="146"/>
    </location>
</feature>
<dbReference type="Pfam" id="PF00172">
    <property type="entry name" value="Zn_clus"/>
    <property type="match status" value="1"/>
</dbReference>
<keyword evidence="1" id="KW-0479">Metal-binding</keyword>
<evidence type="ECO:0000256" key="3">
    <source>
        <dbReference type="ARBA" id="ARBA00023125"/>
    </source>
</evidence>
<dbReference type="CDD" id="cd00067">
    <property type="entry name" value="GAL4"/>
    <property type="match status" value="1"/>
</dbReference>
<dbReference type="InterPro" id="IPR036864">
    <property type="entry name" value="Zn2-C6_fun-type_DNA-bd_sf"/>
</dbReference>
<keyword evidence="2" id="KW-0805">Transcription regulation</keyword>
<keyword evidence="4" id="KW-0804">Transcription</keyword>
<dbReference type="GO" id="GO:0008270">
    <property type="term" value="F:zinc ion binding"/>
    <property type="evidence" value="ECO:0007669"/>
    <property type="project" value="InterPro"/>
</dbReference>
<evidence type="ECO:0000259" key="7">
    <source>
        <dbReference type="PROSITE" id="PS50048"/>
    </source>
</evidence>
<sequence>MKPTSSVPSPATIGETEPENLQRQGPANGRKRPAARGTAFYPRKRANAACQVCRARKTKCDNRKPSCSYCLSVGAACNQTPEDLSSFDPASLKILERLDVLERLMRQQGIQPATSSESSSLLTHQRHGPSRVPASAPGESRLEDPQIKGLSSNVPVVAHSGPNPSSSASTGNIPLLRALPESPDRLLCLDVFQKYRFKTGFIDKDSTGSHWTERRLQQSNPPEIRARGQLLDANVKERRGVNELLDSFFTFVHCKNPILKEAPTRRLVLSKDTHGVDESAQSCLVFLVCALGHLATPFGPDTEIREGRGRSTAAIYAEAEVLFYEAQRRMGSLLINNQPDHLIAPQCLILSGLYMMCIFRPFQAWQFFVQALAACQQFGFLRKMYNNEEMPSIQEHEIDKQSFESDSQEQAVYWTAWKSERELRKCLCLPDFPASGDTSRLYPPLFPTPPEIASNDAVDQRRERSSWLFYLAEISLRRLLSNVCDEILSLHRTKKDEATFLAHLATLVPEYEQQGRRWAASLPPELSLDEPAENDDICRFVLRGHYIDYREVICWPFLGARLNYFSTFPSIFSSQPSLSHRISSSNSHPGSISSEKSSATFDTQSPEIAQFLPSSPTFELDSSAAVMELAAKCLEIQIRRVHINYPGFGHRHHGTFLLILSCMRSALVLLAASLTGLAMPSGWRKSVTLTVELLSLWETEMPQLSNWRNFIVLALSEIPAASSDL</sequence>
<reference evidence="8" key="2">
    <citation type="journal article" date="2023" name="IMA Fungus">
        <title>Comparative genomic study of the Penicillium genus elucidates a diverse pangenome and 15 lateral gene transfer events.</title>
        <authorList>
            <person name="Petersen C."/>
            <person name="Sorensen T."/>
            <person name="Nielsen M.R."/>
            <person name="Sondergaard T.E."/>
            <person name="Sorensen J.L."/>
            <person name="Fitzpatrick D.A."/>
            <person name="Frisvad J.C."/>
            <person name="Nielsen K.L."/>
        </authorList>
    </citation>
    <scope>NUCLEOTIDE SEQUENCE</scope>
    <source>
        <strain evidence="8">IBT 29864</strain>
    </source>
</reference>
<dbReference type="OrthoDB" id="4356994at2759"/>
<dbReference type="CDD" id="cd12148">
    <property type="entry name" value="fungal_TF_MHR"/>
    <property type="match status" value="1"/>
</dbReference>
<dbReference type="Pfam" id="PF04082">
    <property type="entry name" value="Fungal_trans"/>
    <property type="match status" value="1"/>
</dbReference>
<dbReference type="PROSITE" id="PS00463">
    <property type="entry name" value="ZN2_CY6_FUNGAL_1"/>
    <property type="match status" value="1"/>
</dbReference>
<keyword evidence="5" id="KW-0539">Nucleus</keyword>
<organism evidence="8 9">
    <name type="scientific">Penicillium cataractarum</name>
    <dbReference type="NCBI Taxonomy" id="2100454"/>
    <lineage>
        <taxon>Eukaryota</taxon>
        <taxon>Fungi</taxon>
        <taxon>Dikarya</taxon>
        <taxon>Ascomycota</taxon>
        <taxon>Pezizomycotina</taxon>
        <taxon>Eurotiomycetes</taxon>
        <taxon>Eurotiomycetidae</taxon>
        <taxon>Eurotiales</taxon>
        <taxon>Aspergillaceae</taxon>
        <taxon>Penicillium</taxon>
    </lineage>
</organism>
<protein>
    <recommendedName>
        <fullName evidence="7">Zn(2)-C6 fungal-type domain-containing protein</fullName>
    </recommendedName>
</protein>
<dbReference type="PANTHER" id="PTHR47785:SF5">
    <property type="entry name" value="ZN(II)2CYS6 TRANSCRIPTION FACTOR (EUROFUNG)"/>
    <property type="match status" value="1"/>
</dbReference>
<dbReference type="GeneID" id="81440092"/>
<evidence type="ECO:0000256" key="2">
    <source>
        <dbReference type="ARBA" id="ARBA00023015"/>
    </source>
</evidence>
<keyword evidence="3" id="KW-0238">DNA-binding</keyword>
<dbReference type="GO" id="GO:0000981">
    <property type="term" value="F:DNA-binding transcription factor activity, RNA polymerase II-specific"/>
    <property type="evidence" value="ECO:0007669"/>
    <property type="project" value="InterPro"/>
</dbReference>
<dbReference type="Gene3D" id="4.10.240.10">
    <property type="entry name" value="Zn(2)-C6 fungal-type DNA-binding domain"/>
    <property type="match status" value="1"/>
</dbReference>
<dbReference type="Proteomes" id="UP001147782">
    <property type="component" value="Unassembled WGS sequence"/>
</dbReference>
<name>A0A9W9RZH3_9EURO</name>
<comment type="caution">
    <text evidence="8">The sequence shown here is derived from an EMBL/GenBank/DDBJ whole genome shotgun (WGS) entry which is preliminary data.</text>
</comment>
<dbReference type="GO" id="GO:0003677">
    <property type="term" value="F:DNA binding"/>
    <property type="evidence" value="ECO:0007669"/>
    <property type="project" value="UniProtKB-KW"/>
</dbReference>
<dbReference type="EMBL" id="JAPZBS010000007">
    <property type="protein sequence ID" value="KAJ5368234.1"/>
    <property type="molecule type" value="Genomic_DNA"/>
</dbReference>
<evidence type="ECO:0000256" key="4">
    <source>
        <dbReference type="ARBA" id="ARBA00023163"/>
    </source>
</evidence>
<dbReference type="InterPro" id="IPR007219">
    <property type="entry name" value="XnlR_reg_dom"/>
</dbReference>
<accession>A0A9W9RZH3</accession>
<evidence type="ECO:0000256" key="1">
    <source>
        <dbReference type="ARBA" id="ARBA00022723"/>
    </source>
</evidence>